<keyword evidence="3" id="KW-1185">Reference proteome</keyword>
<dbReference type="InterPro" id="IPR036388">
    <property type="entry name" value="WH-like_DNA-bd_sf"/>
</dbReference>
<dbReference type="Gene3D" id="1.10.10.10">
    <property type="entry name" value="Winged helix-like DNA-binding domain superfamily/Winged helix DNA-binding domain"/>
    <property type="match status" value="1"/>
</dbReference>
<dbReference type="InterPro" id="IPR036390">
    <property type="entry name" value="WH_DNA-bd_sf"/>
</dbReference>
<dbReference type="SUPFAM" id="SSF46785">
    <property type="entry name" value="Winged helix' DNA-binding domain"/>
    <property type="match status" value="1"/>
</dbReference>
<name>A0A942YBZ5_9BACI</name>
<evidence type="ECO:0000313" key="2">
    <source>
        <dbReference type="EMBL" id="MCH6267195.1"/>
    </source>
</evidence>
<sequence length="204" mass="23978">MMNELNVHVILDKMMKEAEKNDIKNGRFYVANPSMLLRNRYLTSGERLVLMELFYWYQSRNERKLHQPTICENVGLSDKTVRESLKGLETKGFISSKRTGKVNVYTLLDFSINPIIVLGIVIREFEHFITNLEKDSQLAYKLFKPIWEDKTIYEGFLAKIEAVETSEERYNTAKLLVKQYKKQKLETSTMTKAKLRVKRKVKSL</sequence>
<dbReference type="Proteomes" id="UP000677265">
    <property type="component" value="Unassembled WGS sequence"/>
</dbReference>
<organism evidence="1">
    <name type="scientific">Neobacillus citreus</name>
    <dbReference type="NCBI Taxonomy" id="2833578"/>
    <lineage>
        <taxon>Bacteria</taxon>
        <taxon>Bacillati</taxon>
        <taxon>Bacillota</taxon>
        <taxon>Bacilli</taxon>
        <taxon>Bacillales</taxon>
        <taxon>Bacillaceae</taxon>
        <taxon>Neobacillus</taxon>
    </lineage>
</organism>
<dbReference type="AlphaFoldDB" id="A0A942YBZ5"/>
<dbReference type="EMBL" id="JAGYPE010000007">
    <property type="protein sequence ID" value="MBS4186247.1"/>
    <property type="molecule type" value="Genomic_DNA"/>
</dbReference>
<reference evidence="1" key="1">
    <citation type="submission" date="2021-05" db="EMBL/GenBank/DDBJ databases">
        <title>Novel Bacillus species.</title>
        <authorList>
            <person name="Liu G."/>
        </authorList>
    </citation>
    <scope>NUCLEOTIDE SEQUENCE</scope>
    <source>
        <strain evidence="1 3">FJAT-50051</strain>
    </source>
</reference>
<dbReference type="EMBL" id="JAGYPE020000031">
    <property type="protein sequence ID" value="MCH6267195.1"/>
    <property type="molecule type" value="Genomic_DNA"/>
</dbReference>
<protein>
    <submittedName>
        <fullName evidence="1">Helix-turn-helix domain-containing protein</fullName>
    </submittedName>
</protein>
<evidence type="ECO:0000313" key="1">
    <source>
        <dbReference type="EMBL" id="MBS4186247.1"/>
    </source>
</evidence>
<evidence type="ECO:0000313" key="3">
    <source>
        <dbReference type="Proteomes" id="UP000677265"/>
    </source>
</evidence>
<dbReference type="RefSeq" id="WP_213146082.1">
    <property type="nucleotide sequence ID" value="NZ_JAGYPE020000031.1"/>
</dbReference>
<proteinExistence type="predicted"/>
<gene>
    <name evidence="2" type="ORF">KHB02_016860</name>
    <name evidence="1" type="ORF">KHB02_33275</name>
</gene>
<accession>A0A942YBZ5</accession>
<comment type="caution">
    <text evidence="1">The sequence shown here is derived from an EMBL/GenBank/DDBJ whole genome shotgun (WGS) entry which is preliminary data.</text>
</comment>